<evidence type="ECO:0000259" key="2">
    <source>
        <dbReference type="Pfam" id="PF01636"/>
    </source>
</evidence>
<feature type="region of interest" description="Disordered" evidence="1">
    <location>
        <begin position="1"/>
        <end position="21"/>
    </location>
</feature>
<dbReference type="RefSeq" id="WP_342824288.1">
    <property type="nucleotide sequence ID" value="NZ_CP046146.1"/>
</dbReference>
<evidence type="ECO:0000256" key="1">
    <source>
        <dbReference type="SAM" id="MobiDB-lite"/>
    </source>
</evidence>
<dbReference type="EMBL" id="WMBE01000002">
    <property type="protein sequence ID" value="MDG0866670.1"/>
    <property type="molecule type" value="Genomic_DNA"/>
</dbReference>
<dbReference type="SUPFAM" id="SSF56112">
    <property type="entry name" value="Protein kinase-like (PK-like)"/>
    <property type="match status" value="1"/>
</dbReference>
<name>A0AAJ5ZDD2_9CHLR</name>
<sequence>MPEIRELAPKPTPEQFASPAKAVDSSAEVVSTRRLTGGISCRMDVLEFAASNGKAEDTQQVVVRQYGPWHESDELHPGTVEAAVLDLLDRNGVAAPSLILDKKATRIMGNRTIVTSFIDGRPELVPQDERNWSEQLVAAVSKVHNTPLTPKVKKLLPNLYSGFDRLFTRDEPTDNISQHPLGHDLWQAAKDLWPSVGKTEDYLVHADYWPGNTLWKDGELFAIVDWEEPRLGEPTWDIAVIVQDAACFGMDIEEAVISQHRIISGRTLKDYDFWRMSVALSEMPDPGVWVDGYRALGGIALTAKNVRDNHTASVEQLLARV</sequence>
<dbReference type="InterPro" id="IPR011009">
    <property type="entry name" value="Kinase-like_dom_sf"/>
</dbReference>
<dbReference type="Gene3D" id="3.90.1200.10">
    <property type="match status" value="1"/>
</dbReference>
<feature type="domain" description="Aminoglycoside phosphotransferase" evidence="2">
    <location>
        <begin position="59"/>
        <end position="249"/>
    </location>
</feature>
<evidence type="ECO:0000313" key="4">
    <source>
        <dbReference type="EMBL" id="WFG38099.1"/>
    </source>
</evidence>
<dbReference type="Proteomes" id="UP001321249">
    <property type="component" value="Unassembled WGS sequence"/>
</dbReference>
<reference evidence="5 6" key="1">
    <citation type="submission" date="2019-11" db="EMBL/GenBank/DDBJ databases">
        <authorList>
            <person name="Cho J.-C."/>
        </authorList>
    </citation>
    <scope>NUCLEOTIDE SEQUENCE [LARGE SCALE GENOMIC DNA]</scope>
    <source>
        <strain evidence="4 5">JH1073</strain>
        <strain evidence="3 6">JH702</strain>
    </source>
</reference>
<dbReference type="AlphaFoldDB" id="A0AAJ5ZDD2"/>
<dbReference type="EMBL" id="CP046147">
    <property type="protein sequence ID" value="WFG38099.1"/>
    <property type="molecule type" value="Genomic_DNA"/>
</dbReference>
<reference evidence="4" key="2">
    <citation type="journal article" date="2023" name="Nat. Commun.">
        <title>Cultivation of marine bacteria of the SAR202 clade.</title>
        <authorList>
            <person name="Lim Y."/>
            <person name="Seo J.H."/>
            <person name="Giovannoni S.J."/>
            <person name="Kang I."/>
            <person name="Cho J.C."/>
        </authorList>
    </citation>
    <scope>NUCLEOTIDE SEQUENCE</scope>
    <source>
        <strain evidence="4">JH1073</strain>
    </source>
</reference>
<evidence type="ECO:0000313" key="6">
    <source>
        <dbReference type="Proteomes" id="UP001321249"/>
    </source>
</evidence>
<organism evidence="4 5">
    <name type="scientific">Candidatus Lucifugimonas marina</name>
    <dbReference type="NCBI Taxonomy" id="3038979"/>
    <lineage>
        <taxon>Bacteria</taxon>
        <taxon>Bacillati</taxon>
        <taxon>Chloroflexota</taxon>
        <taxon>Dehalococcoidia</taxon>
        <taxon>SAR202 cluster</taxon>
        <taxon>Candidatus Lucifugimonadales</taxon>
        <taxon>Candidatus Lucifugimonadaceae</taxon>
        <taxon>Candidatus Lucifugimonas</taxon>
    </lineage>
</organism>
<dbReference type="Pfam" id="PF01636">
    <property type="entry name" value="APH"/>
    <property type="match status" value="1"/>
</dbReference>
<evidence type="ECO:0000313" key="3">
    <source>
        <dbReference type="EMBL" id="MDG0866670.1"/>
    </source>
</evidence>
<accession>A0AAJ5ZDD2</accession>
<evidence type="ECO:0000313" key="5">
    <source>
        <dbReference type="Proteomes" id="UP001219901"/>
    </source>
</evidence>
<keyword evidence="5" id="KW-1185">Reference proteome</keyword>
<dbReference type="InterPro" id="IPR002575">
    <property type="entry name" value="Aminoglycoside_PTrfase"/>
</dbReference>
<gene>
    <name evidence="3" type="ORF">GKO46_06215</name>
    <name evidence="4" type="ORF">GKO48_00210</name>
</gene>
<dbReference type="Proteomes" id="UP001219901">
    <property type="component" value="Chromosome"/>
</dbReference>
<proteinExistence type="predicted"/>
<reference evidence="5" key="3">
    <citation type="submission" date="2023-06" db="EMBL/GenBank/DDBJ databases">
        <title>Pangenomics reveal diversification of enzyme families and niche specialization in globally abundant SAR202 bacteria.</title>
        <authorList>
            <person name="Saw J.H.W."/>
        </authorList>
    </citation>
    <scope>NUCLEOTIDE SEQUENCE [LARGE SCALE GENOMIC DNA]</scope>
    <source>
        <strain evidence="5">JH1073</strain>
    </source>
</reference>
<protein>
    <submittedName>
        <fullName evidence="4">Phosphotransferase</fullName>
    </submittedName>
</protein>